<comment type="caution">
    <text evidence="1">The sequence shown here is derived from an EMBL/GenBank/DDBJ whole genome shotgun (WGS) entry which is preliminary data.</text>
</comment>
<dbReference type="EMBL" id="JAGRQH010000009">
    <property type="protein sequence ID" value="MBR0560467.1"/>
    <property type="molecule type" value="Genomic_DNA"/>
</dbReference>
<dbReference type="RefSeq" id="WP_211682907.1">
    <property type="nucleotide sequence ID" value="NZ_JAGRQH010000009.1"/>
</dbReference>
<evidence type="ECO:0000313" key="1">
    <source>
        <dbReference type="EMBL" id="MBR0560467.1"/>
    </source>
</evidence>
<proteinExistence type="predicted"/>
<evidence type="ECO:0000313" key="2">
    <source>
        <dbReference type="Proteomes" id="UP000677812"/>
    </source>
</evidence>
<evidence type="ECO:0008006" key="3">
    <source>
        <dbReference type="Google" id="ProtNLM"/>
    </source>
</evidence>
<protein>
    <recommendedName>
        <fullName evidence="3">ATP-binding protein</fullName>
    </recommendedName>
</protein>
<name>A0ABS5E981_9PROT</name>
<accession>A0ABS5E981</accession>
<sequence>MLEITGDQIANLNDTDLRTLVARLALAELRAQGCPSSSVTAGGNQDAADGGLDVRVECPSSLNTPDFVPRQHTGFQVKKPNMPASAIKGEMRPGGVLRPVIADLAARSGAYIIVSAQGSVADKPLNDRREAIRKQFADLPDASQLYSDFYDRHRLEAWVRHYPGIAAWIRTRLGIGMSGWSSIGDWYGVEVKEKTPYLFNDKACLTDERTSERRQLTICEGIVQLRAALTQPRQCIRLIGLSGLGKTRLVHALFENDVGENPLDPGLTVYTDHSEETAPTAWAMAHHLVSKRQRAILIVDNCKPATHGDLARICSEEKSQVSLLTVEYDVRDDEPERTGVFRLQSASFEIVALWLEKTFPDVTQVDRRRISEFSDGNFRVARALAETLGKGETLGKLKNCDLFDRIVQQRNAPDPGLISAAQEVALLYSINGKGTSEDDDELVLVAAIRGVAVTTIYAALDTLRQRGIVQLRGQWRAILPHAIANHLASCALARIPPSNFDHFCASLTPRMQKSLSRRLGYLHDSSEAQETVERWLRADGLLGDLTALEEDGLQIITNIAPVAPGAVLARIEQEIDGSRSAEILDPYSSNRRKWIRLIKLLAYDQSLFEQAATLLAKFLAAEPPDHNINSASDMFAELFHLQLSGTQALPDQRRAVVRQLAQSGDPALALCASVALNALLKDENFASSSYFDFGARSRDDGWHPSSCSDILAWHNGTIDLAIELSPVIEEARDHLAHSVGRLWHFDACHDSLERAAIQFSAERPWIKGWIGFRTLQLLKGSTMSNDMRARLIALIERLEPANLLNKARAIVIGCINFDICGVDGGADGVMLAKEIGTQLAHDQNTRGAFIAELLIQPYHSRAYECGIGLSDGAADLDVMWRELLGLFSTANADRGNPKLLGGFIHGAHTKDSAFADTALEDVIQNPDLAAKLPYLQAQVAVDTQGIARLRRAIEQGVLSAQDFHSIANVYFRESPPEALGPLLTDIASLSDGVEIALNILNSRFLCDLKGGRQCAPPLIVIGQDLLPRGTYFGDLQSKFDFQLDTVIHVCCAGPGGEATLRGICARIRADLADVYLSPCGVPDASFNDFANVLETLFETYSLIALDEFLLPELMPTNSKFFEGNFDLGELMENVGVESLVQWAAVDPNQRYPLLGKSIPMFKMTEGERENDVSNLFKEILVQAPDQRAFLGDIRSHLHPFILSGSLVDALEQRLVAIRKLGQDLGGDVRQWVVEMTPELSNRIQREREQSFE</sequence>
<gene>
    <name evidence="1" type="ORF">KB213_10425</name>
</gene>
<organism evidence="1 2">
    <name type="scientific">Neokomagataea anthophila</name>
    <dbReference type="NCBI Taxonomy" id="2826925"/>
    <lineage>
        <taxon>Bacteria</taxon>
        <taxon>Pseudomonadati</taxon>
        <taxon>Pseudomonadota</taxon>
        <taxon>Alphaproteobacteria</taxon>
        <taxon>Acetobacterales</taxon>
        <taxon>Acetobacteraceae</taxon>
        <taxon>Neokomagataea</taxon>
    </lineage>
</organism>
<keyword evidence="2" id="KW-1185">Reference proteome</keyword>
<dbReference type="Proteomes" id="UP000677812">
    <property type="component" value="Unassembled WGS sequence"/>
</dbReference>
<reference evidence="1 2" key="1">
    <citation type="submission" date="2021-04" db="EMBL/GenBank/DDBJ databases">
        <title>The complete genome sequence of Neokomagataea sp. TBRC 2177.</title>
        <authorList>
            <person name="Charoenyingcharoen P."/>
            <person name="Yukphan P."/>
        </authorList>
    </citation>
    <scope>NUCLEOTIDE SEQUENCE [LARGE SCALE GENOMIC DNA]</scope>
    <source>
        <strain evidence="1 2">TBRC 2177</strain>
    </source>
</reference>